<reference evidence="2 3" key="1">
    <citation type="submission" date="2020-08" db="EMBL/GenBank/DDBJ databases">
        <title>Emergence of ISAba1-mediated novel tet(X) in Acinetobacter variabilis from a chicken farm.</title>
        <authorList>
            <person name="Peng K."/>
            <person name="Li R."/>
        </authorList>
    </citation>
    <scope>NUCLEOTIDE SEQUENCE [LARGE SCALE GENOMIC DNA]</scope>
    <source>
        <strain evidence="2 3">XM9F202-2</strain>
    </source>
</reference>
<keyword evidence="1" id="KW-0732">Signal</keyword>
<organism evidence="2 3">
    <name type="scientific">Acinetobacter variabilis</name>
    <dbReference type="NCBI Taxonomy" id="70346"/>
    <lineage>
        <taxon>Bacteria</taxon>
        <taxon>Pseudomonadati</taxon>
        <taxon>Pseudomonadota</taxon>
        <taxon>Gammaproteobacteria</taxon>
        <taxon>Moraxellales</taxon>
        <taxon>Moraxellaceae</taxon>
        <taxon>Acinetobacter</taxon>
    </lineage>
</organism>
<dbReference type="AlphaFoldDB" id="A0A7T8ASN3"/>
<evidence type="ECO:0008006" key="4">
    <source>
        <dbReference type="Google" id="ProtNLM"/>
    </source>
</evidence>
<dbReference type="Proteomes" id="UP000596079">
    <property type="component" value="Chromosome"/>
</dbReference>
<evidence type="ECO:0000313" key="2">
    <source>
        <dbReference type="EMBL" id="QQN89440.1"/>
    </source>
</evidence>
<sequence>MKYLLLALCLVSGFAFAERTTTSIRTPSGDLVKIGDSHQSLKDKLEVRGPRHYVLDDGKLYCAATEYVKEVDLQEYTIILCRDRIVKILWRNI</sequence>
<proteinExistence type="predicted"/>
<dbReference type="RefSeq" id="WP_180018298.1">
    <property type="nucleotide sequence ID" value="NZ_CP060811.1"/>
</dbReference>
<name>A0A7T8ASN3_9GAMM</name>
<dbReference type="EMBL" id="CP060811">
    <property type="protein sequence ID" value="QQN89440.1"/>
    <property type="molecule type" value="Genomic_DNA"/>
</dbReference>
<feature type="chain" id="PRO_5032634231" description="DUF2845 domain-containing protein" evidence="1">
    <location>
        <begin position="18"/>
        <end position="93"/>
    </location>
</feature>
<protein>
    <recommendedName>
        <fullName evidence="4">DUF2845 domain-containing protein</fullName>
    </recommendedName>
</protein>
<evidence type="ECO:0000313" key="3">
    <source>
        <dbReference type="Proteomes" id="UP000596079"/>
    </source>
</evidence>
<evidence type="ECO:0000256" key="1">
    <source>
        <dbReference type="SAM" id="SignalP"/>
    </source>
</evidence>
<dbReference type="GeneID" id="89666087"/>
<accession>A0A7T8ASN3</accession>
<feature type="signal peptide" evidence="1">
    <location>
        <begin position="1"/>
        <end position="17"/>
    </location>
</feature>
<gene>
    <name evidence="2" type="ORF">IAQ69_07270</name>
</gene>